<dbReference type="Gene3D" id="1.10.287.110">
    <property type="entry name" value="DnaJ domain"/>
    <property type="match status" value="1"/>
</dbReference>
<gene>
    <name evidence="3" type="ORF">H5411_06190</name>
</gene>
<dbReference type="PRINTS" id="PR00625">
    <property type="entry name" value="JDOMAIN"/>
</dbReference>
<dbReference type="AlphaFoldDB" id="A0A8E2B393"/>
<sequence>MSDNEDFYQLLGVSRTASQDEIQKAYRKLARKYHPDVNKDPGAEEKFKAVSEAYDVLSEPEKRKRYDAFGKDFRQVPPDMDPETYARAKAGSGGFSGFQSGEGVNFEDLFGGMFGGGFQGGFGRRPHGPVPGADQEAGIEISLSEAYQGGRRSFTLDGPEGSRTVDVAIPAGVSNGKRIRLAGQGGYGSGEDAPRGDLYLVVHLVHDKRYHVDGRDVTVDLPLLPSEAALGATVAMDLPGGGEAKLKIAAGTSSGRKLRLRGRGIPNPRGKPGDLYAAVKIVVPQDLTDRQRKLYEDLAAATDDNPRRPG</sequence>
<dbReference type="EMBL" id="JACJHR010000006">
    <property type="protein sequence ID" value="MBB2498723.1"/>
    <property type="molecule type" value="Genomic_DNA"/>
</dbReference>
<dbReference type="Gene3D" id="2.60.260.20">
    <property type="entry name" value="Urease metallochaperone UreE, N-terminal domain"/>
    <property type="match status" value="2"/>
</dbReference>
<dbReference type="InterPro" id="IPR008971">
    <property type="entry name" value="HSP40/DnaJ_pept-bd"/>
</dbReference>
<proteinExistence type="predicted"/>
<name>A0A8E2B393_9PSEU</name>
<dbReference type="InterPro" id="IPR001623">
    <property type="entry name" value="DnaJ_domain"/>
</dbReference>
<evidence type="ECO:0000259" key="2">
    <source>
        <dbReference type="PROSITE" id="PS50076"/>
    </source>
</evidence>
<reference evidence="3 4" key="1">
    <citation type="submission" date="2020-08" db="EMBL/GenBank/DDBJ databases">
        <title>Amycolatopsis echigonensis JCM 21831.</title>
        <authorList>
            <person name="Tedsree N."/>
            <person name="Kuncharoen N."/>
            <person name="Likhitwitayawuid K."/>
            <person name="Tanasupawat S."/>
        </authorList>
    </citation>
    <scope>NUCLEOTIDE SEQUENCE [LARGE SCALE GENOMIC DNA]</scope>
    <source>
        <strain evidence="3 4">JCM 21831</strain>
    </source>
</reference>
<dbReference type="SMART" id="SM00271">
    <property type="entry name" value="DnaJ"/>
    <property type="match status" value="1"/>
</dbReference>
<dbReference type="InterPro" id="IPR002939">
    <property type="entry name" value="DnaJ_C"/>
</dbReference>
<dbReference type="PANTHER" id="PTHR43096:SF52">
    <property type="entry name" value="DNAJ HOMOLOG 1, MITOCHONDRIAL-RELATED"/>
    <property type="match status" value="1"/>
</dbReference>
<dbReference type="PANTHER" id="PTHR43096">
    <property type="entry name" value="DNAJ HOMOLOG 1, MITOCHONDRIAL-RELATED"/>
    <property type="match status" value="1"/>
</dbReference>
<dbReference type="Pfam" id="PF01556">
    <property type="entry name" value="DnaJ_C"/>
    <property type="match status" value="1"/>
</dbReference>
<keyword evidence="1" id="KW-0143">Chaperone</keyword>
<evidence type="ECO:0000313" key="3">
    <source>
        <dbReference type="EMBL" id="MBB2498723.1"/>
    </source>
</evidence>
<dbReference type="CDD" id="cd10747">
    <property type="entry name" value="DnaJ_C"/>
    <property type="match status" value="1"/>
</dbReference>
<dbReference type="GO" id="GO:0042026">
    <property type="term" value="P:protein refolding"/>
    <property type="evidence" value="ECO:0007669"/>
    <property type="project" value="TreeGrafter"/>
</dbReference>
<accession>A0A8E2B393</accession>
<dbReference type="Pfam" id="PF00226">
    <property type="entry name" value="DnaJ"/>
    <property type="match status" value="1"/>
</dbReference>
<dbReference type="InterPro" id="IPR036869">
    <property type="entry name" value="J_dom_sf"/>
</dbReference>
<dbReference type="GO" id="GO:0051082">
    <property type="term" value="F:unfolded protein binding"/>
    <property type="evidence" value="ECO:0007669"/>
    <property type="project" value="InterPro"/>
</dbReference>
<comment type="caution">
    <text evidence="3">The sequence shown here is derived from an EMBL/GenBank/DDBJ whole genome shotgun (WGS) entry which is preliminary data.</text>
</comment>
<evidence type="ECO:0000256" key="1">
    <source>
        <dbReference type="ARBA" id="ARBA00023186"/>
    </source>
</evidence>
<dbReference type="SUPFAM" id="SSF49493">
    <property type="entry name" value="HSP40/DnaJ peptide-binding domain"/>
    <property type="match status" value="2"/>
</dbReference>
<dbReference type="PROSITE" id="PS50076">
    <property type="entry name" value="DNAJ_2"/>
    <property type="match status" value="1"/>
</dbReference>
<feature type="domain" description="J" evidence="2">
    <location>
        <begin position="6"/>
        <end position="70"/>
    </location>
</feature>
<dbReference type="RefSeq" id="WP_183123218.1">
    <property type="nucleotide sequence ID" value="NZ_JACJHR010000006.1"/>
</dbReference>
<dbReference type="CDD" id="cd06257">
    <property type="entry name" value="DnaJ"/>
    <property type="match status" value="1"/>
</dbReference>
<dbReference type="GO" id="GO:0005737">
    <property type="term" value="C:cytoplasm"/>
    <property type="evidence" value="ECO:0007669"/>
    <property type="project" value="TreeGrafter"/>
</dbReference>
<dbReference type="Proteomes" id="UP000550260">
    <property type="component" value="Unassembled WGS sequence"/>
</dbReference>
<evidence type="ECO:0000313" key="4">
    <source>
        <dbReference type="Proteomes" id="UP000550260"/>
    </source>
</evidence>
<protein>
    <submittedName>
        <fullName evidence="3">DnaJ domain-containing protein</fullName>
    </submittedName>
</protein>
<organism evidence="3 4">
    <name type="scientific">Amycolatopsis echigonensis</name>
    <dbReference type="NCBI Taxonomy" id="2576905"/>
    <lineage>
        <taxon>Bacteria</taxon>
        <taxon>Bacillati</taxon>
        <taxon>Actinomycetota</taxon>
        <taxon>Actinomycetes</taxon>
        <taxon>Pseudonocardiales</taxon>
        <taxon>Pseudonocardiaceae</taxon>
        <taxon>Amycolatopsis</taxon>
    </lineage>
</organism>
<dbReference type="SUPFAM" id="SSF46565">
    <property type="entry name" value="Chaperone J-domain"/>
    <property type="match status" value="1"/>
</dbReference>